<evidence type="ECO:0000313" key="2">
    <source>
        <dbReference type="EMBL" id="TNL99330.1"/>
    </source>
</evidence>
<dbReference type="GO" id="GO:0008410">
    <property type="term" value="F:CoA-transferase activity"/>
    <property type="evidence" value="ECO:0007669"/>
    <property type="project" value="TreeGrafter"/>
</dbReference>
<dbReference type="Gene3D" id="3.40.50.10540">
    <property type="entry name" value="Crotonobetainyl-coa:carnitine coa-transferase, domain 1"/>
    <property type="match status" value="1"/>
</dbReference>
<keyword evidence="1 2" id="KW-0808">Transferase</keyword>
<evidence type="ECO:0000313" key="3">
    <source>
        <dbReference type="Proteomes" id="UP000312032"/>
    </source>
</evidence>
<sequence length="390" mass="41775">MTHEQGAGPLDGLVVADFSRVLAGPYCTMLLADMGATVIKVESPSGDETRTWKPPVYDDRSTYYLSINRNKKSIALDFGNPQQCRIAREIAAKADVVVENFKPGGLAKFGLDYESVRATNPSVIYSSVTGFGNAGGAGLPGYDLLVQASSGLMSLTGAPDSPAYRSGIAIFDVITGLHTAIGVLAALVERGKSGRGQHVESNLLSSALSGMVNQTAGYILSGRVPQRMGNQHPSIYPYEPLPTADGDLVVTIGNDRQFQRFCTLLGAEHLATDPRFALAADRSHNRADLRPLLVDLLATRPASEWFELLTQAGLPCAPINDIRGGIEFATDLGLDPVVQVGSGERTLPGIRNPLTFSETPVGYPHVPPEVDEHRAEILTWLSTSHPKEQQ</sequence>
<dbReference type="OrthoDB" id="9797653at2"/>
<dbReference type="Pfam" id="PF02515">
    <property type="entry name" value="CoA_transf_3"/>
    <property type="match status" value="1"/>
</dbReference>
<dbReference type="EMBL" id="VDHJ01000003">
    <property type="protein sequence ID" value="TNL99330.1"/>
    <property type="molecule type" value="Genomic_DNA"/>
</dbReference>
<dbReference type="InterPro" id="IPR044855">
    <property type="entry name" value="CoA-Trfase_III_dom3_sf"/>
</dbReference>
<dbReference type="Gene3D" id="3.30.1540.10">
    <property type="entry name" value="formyl-coa transferase, domain 3"/>
    <property type="match status" value="1"/>
</dbReference>
<proteinExistence type="predicted"/>
<gene>
    <name evidence="2" type="ORF">FHE74_02950</name>
</gene>
<dbReference type="AlphaFoldDB" id="A0A5C4U4X4"/>
<dbReference type="RefSeq" id="WP_139465006.1">
    <property type="nucleotide sequence ID" value="NZ_VDHJ01000003.1"/>
</dbReference>
<dbReference type="InterPro" id="IPR003673">
    <property type="entry name" value="CoA-Trfase_fam_III"/>
</dbReference>
<dbReference type="PANTHER" id="PTHR48207">
    <property type="entry name" value="SUCCINATE--HYDROXYMETHYLGLUTARATE COA-TRANSFERASE"/>
    <property type="match status" value="1"/>
</dbReference>
<name>A0A5C4U4X4_9CORY</name>
<dbReference type="SUPFAM" id="SSF89796">
    <property type="entry name" value="CoA-transferase family III (CaiB/BaiF)"/>
    <property type="match status" value="1"/>
</dbReference>
<evidence type="ECO:0000256" key="1">
    <source>
        <dbReference type="ARBA" id="ARBA00022679"/>
    </source>
</evidence>
<dbReference type="Proteomes" id="UP000312032">
    <property type="component" value="Unassembled WGS sequence"/>
</dbReference>
<protein>
    <submittedName>
        <fullName evidence="2">CoA transferase</fullName>
    </submittedName>
</protein>
<comment type="caution">
    <text evidence="2">The sequence shown here is derived from an EMBL/GenBank/DDBJ whole genome shotgun (WGS) entry which is preliminary data.</text>
</comment>
<organism evidence="2 3">
    <name type="scientific">Corynebacterium tapiri</name>
    <dbReference type="NCBI Taxonomy" id="1448266"/>
    <lineage>
        <taxon>Bacteria</taxon>
        <taxon>Bacillati</taxon>
        <taxon>Actinomycetota</taxon>
        <taxon>Actinomycetes</taxon>
        <taxon>Mycobacteriales</taxon>
        <taxon>Corynebacteriaceae</taxon>
        <taxon>Corynebacterium</taxon>
    </lineage>
</organism>
<dbReference type="InterPro" id="IPR023606">
    <property type="entry name" value="CoA-Trfase_III_dom_1_sf"/>
</dbReference>
<dbReference type="InterPro" id="IPR050483">
    <property type="entry name" value="CoA-transferase_III_domain"/>
</dbReference>
<dbReference type="PANTHER" id="PTHR48207:SF3">
    <property type="entry name" value="SUCCINATE--HYDROXYMETHYLGLUTARATE COA-TRANSFERASE"/>
    <property type="match status" value="1"/>
</dbReference>
<keyword evidence="3" id="KW-1185">Reference proteome</keyword>
<accession>A0A5C4U4X4</accession>
<reference evidence="2 3" key="1">
    <citation type="submission" date="2019-06" db="EMBL/GenBank/DDBJ databases">
        <authorList>
            <person name="Li J."/>
        </authorList>
    </citation>
    <scope>NUCLEOTIDE SEQUENCE [LARGE SCALE GENOMIC DNA]</scope>
    <source>
        <strain evidence="2 3">LMG 28165</strain>
    </source>
</reference>